<evidence type="ECO:0000256" key="1">
    <source>
        <dbReference type="ARBA" id="ARBA00022859"/>
    </source>
</evidence>
<dbReference type="Proteomes" id="UP001591681">
    <property type="component" value="Unassembled WGS sequence"/>
</dbReference>
<dbReference type="InterPro" id="IPR007110">
    <property type="entry name" value="Ig-like_dom"/>
</dbReference>
<dbReference type="EMBL" id="JBHFQA010000003">
    <property type="protein sequence ID" value="KAL2101402.1"/>
    <property type="molecule type" value="Genomic_DNA"/>
</dbReference>
<dbReference type="GO" id="GO:0019814">
    <property type="term" value="C:immunoglobulin complex"/>
    <property type="evidence" value="ECO:0007669"/>
    <property type="project" value="UniProtKB-KW"/>
</dbReference>
<name>A0ABD1KQH6_9TELE</name>
<feature type="domain" description="Ig-like" evidence="5">
    <location>
        <begin position="329"/>
        <end position="417"/>
    </location>
</feature>
<evidence type="ECO:0000256" key="2">
    <source>
        <dbReference type="ARBA" id="ARBA00023130"/>
    </source>
</evidence>
<proteinExistence type="predicted"/>
<feature type="domain" description="Ig-like" evidence="5">
    <location>
        <begin position="20"/>
        <end position="116"/>
    </location>
</feature>
<dbReference type="InterPro" id="IPR003597">
    <property type="entry name" value="Ig_C1-set"/>
</dbReference>
<dbReference type="GO" id="GO:0005576">
    <property type="term" value="C:extracellular region"/>
    <property type="evidence" value="ECO:0007669"/>
    <property type="project" value="UniProtKB-ARBA"/>
</dbReference>
<sequence length="433" mass="47575">MDLLTLFVLVAIGITDSSGQTLTESEPVVLKPGNSYKLTCTYSGFSSDPYVAWIRQAPGKGLEWLARIHPTSSSYTYYAQSIQGRFTISRDNSKSQVYLQMSSLKTEDSAVYYSEAPKAAPTLFPLAQCGIGSDGLVTYACLATGFFPGSATFQWTRNNEILQDFVQYSSVKKEAENKYSKVSQVTVNINDTGANQNIRCSVQHLNDTEERTLPVPFPPRSPGPLSVELSPPSQREIFLNNKMVLECNVTGTDLNYAQVKWKAGGRDVTPSHEASPESIGNGWFKKVSKLEMNIDDWFSGKEVECLVTDSSGVKETKASRKIKQGGEAPEVFLYSSDSNSNTVVCEVRGSADVYIMWQVNKGPYQEGKTAYLKQEDGNVSVVSLLTVSQEKITNTTLFICAVKHGGMKNYSSPLSVEYSKSKPPECPVCVESV</sequence>
<dbReference type="InterPro" id="IPR013106">
    <property type="entry name" value="Ig_V-set"/>
</dbReference>
<feature type="domain" description="Ig-like" evidence="5">
    <location>
        <begin position="117"/>
        <end position="214"/>
    </location>
</feature>
<protein>
    <recommendedName>
        <fullName evidence="5">Ig-like domain-containing protein</fullName>
    </recommendedName>
</protein>
<dbReference type="GO" id="GO:0002250">
    <property type="term" value="P:adaptive immune response"/>
    <property type="evidence" value="ECO:0007669"/>
    <property type="project" value="UniProtKB-KW"/>
</dbReference>
<evidence type="ECO:0000313" key="6">
    <source>
        <dbReference type="EMBL" id="KAL2101402.1"/>
    </source>
</evidence>
<dbReference type="AlphaFoldDB" id="A0ABD1KQH6"/>
<organism evidence="6 7">
    <name type="scientific">Coilia grayii</name>
    <name type="common">Gray's grenadier anchovy</name>
    <dbReference type="NCBI Taxonomy" id="363190"/>
    <lineage>
        <taxon>Eukaryota</taxon>
        <taxon>Metazoa</taxon>
        <taxon>Chordata</taxon>
        <taxon>Craniata</taxon>
        <taxon>Vertebrata</taxon>
        <taxon>Euteleostomi</taxon>
        <taxon>Actinopterygii</taxon>
        <taxon>Neopterygii</taxon>
        <taxon>Teleostei</taxon>
        <taxon>Clupei</taxon>
        <taxon>Clupeiformes</taxon>
        <taxon>Clupeoidei</taxon>
        <taxon>Engraulidae</taxon>
        <taxon>Coilinae</taxon>
        <taxon>Coilia</taxon>
    </lineage>
</organism>
<gene>
    <name evidence="6" type="ORF">ACEWY4_003163</name>
</gene>
<reference evidence="6 7" key="1">
    <citation type="submission" date="2024-09" db="EMBL/GenBank/DDBJ databases">
        <title>A chromosome-level genome assembly of Gray's grenadier anchovy, Coilia grayii.</title>
        <authorList>
            <person name="Fu Z."/>
        </authorList>
    </citation>
    <scope>NUCLEOTIDE SEQUENCE [LARGE SCALE GENOMIC DNA]</scope>
    <source>
        <strain evidence="6">G4</strain>
        <tissue evidence="6">Muscle</tissue>
    </source>
</reference>
<keyword evidence="7" id="KW-1185">Reference proteome</keyword>
<dbReference type="PANTHER" id="PTHR23266">
    <property type="entry name" value="IMMUNOGLOBULIN HEAVY CHAIN"/>
    <property type="match status" value="1"/>
</dbReference>
<feature type="chain" id="PRO_5044869056" description="Ig-like domain-containing protein" evidence="4">
    <location>
        <begin position="20"/>
        <end position="433"/>
    </location>
</feature>
<dbReference type="PROSITE" id="PS50835">
    <property type="entry name" value="IG_LIKE"/>
    <property type="match status" value="4"/>
</dbReference>
<dbReference type="InterPro" id="IPR036179">
    <property type="entry name" value="Ig-like_dom_sf"/>
</dbReference>
<keyword evidence="2" id="KW-1064">Adaptive immunity</keyword>
<dbReference type="FunFam" id="2.60.40.10:FF:003074">
    <property type="entry name" value="Immunoglobulin heavy variable 11-1"/>
    <property type="match status" value="1"/>
</dbReference>
<feature type="signal peptide" evidence="4">
    <location>
        <begin position="1"/>
        <end position="19"/>
    </location>
</feature>
<dbReference type="SMART" id="SM00407">
    <property type="entry name" value="IGc1"/>
    <property type="match status" value="2"/>
</dbReference>
<evidence type="ECO:0000259" key="5">
    <source>
        <dbReference type="PROSITE" id="PS50835"/>
    </source>
</evidence>
<dbReference type="SUPFAM" id="SSF48726">
    <property type="entry name" value="Immunoglobulin"/>
    <property type="match status" value="4"/>
</dbReference>
<dbReference type="InterPro" id="IPR050199">
    <property type="entry name" value="IgHV"/>
</dbReference>
<dbReference type="Gene3D" id="2.60.40.10">
    <property type="entry name" value="Immunoglobulins"/>
    <property type="match status" value="4"/>
</dbReference>
<comment type="caution">
    <text evidence="6">The sequence shown here is derived from an EMBL/GenBank/DDBJ whole genome shotgun (WGS) entry which is preliminary data.</text>
</comment>
<evidence type="ECO:0000256" key="4">
    <source>
        <dbReference type="SAM" id="SignalP"/>
    </source>
</evidence>
<keyword evidence="1" id="KW-0391">Immunity</keyword>
<dbReference type="SMART" id="SM00406">
    <property type="entry name" value="IGv"/>
    <property type="match status" value="1"/>
</dbReference>
<feature type="domain" description="Ig-like" evidence="5">
    <location>
        <begin position="224"/>
        <end position="323"/>
    </location>
</feature>
<keyword evidence="4" id="KW-0732">Signal</keyword>
<dbReference type="Pfam" id="PF07686">
    <property type="entry name" value="V-set"/>
    <property type="match status" value="1"/>
</dbReference>
<dbReference type="InterPro" id="IPR013783">
    <property type="entry name" value="Ig-like_fold"/>
</dbReference>
<keyword evidence="3" id="KW-1280">Immunoglobulin</keyword>
<dbReference type="Pfam" id="PF07654">
    <property type="entry name" value="C1-set"/>
    <property type="match status" value="3"/>
</dbReference>
<evidence type="ECO:0000313" key="7">
    <source>
        <dbReference type="Proteomes" id="UP001591681"/>
    </source>
</evidence>
<evidence type="ECO:0000256" key="3">
    <source>
        <dbReference type="ARBA" id="ARBA00043265"/>
    </source>
</evidence>
<accession>A0ABD1KQH6</accession>